<feature type="region of interest" description="Disordered" evidence="2">
    <location>
        <begin position="24"/>
        <end position="50"/>
    </location>
</feature>
<dbReference type="SMART" id="SM00507">
    <property type="entry name" value="HNHc"/>
    <property type="match status" value="1"/>
</dbReference>
<comment type="similarity">
    <text evidence="1">Belongs to the Rv1128c/1148c/1588c/1702c/1945/3466 family.</text>
</comment>
<keyword evidence="5" id="KW-1185">Reference proteome</keyword>
<proteinExistence type="inferred from homology"/>
<feature type="region of interest" description="Disordered" evidence="2">
    <location>
        <begin position="342"/>
        <end position="378"/>
    </location>
</feature>
<accession>A0A563DTK5</accession>
<dbReference type="AlphaFoldDB" id="A0A563DTK5"/>
<comment type="caution">
    <text evidence="4">The sequence shown here is derived from an EMBL/GenBank/DDBJ whole genome shotgun (WGS) entry which is preliminary data.</text>
</comment>
<evidence type="ECO:0000256" key="1">
    <source>
        <dbReference type="ARBA" id="ARBA00023450"/>
    </source>
</evidence>
<reference evidence="4 5" key="2">
    <citation type="submission" date="2019-08" db="EMBL/GenBank/DDBJ databases">
        <title>Jejuicoccus antrihumi gen. nov., sp. nov., a new member of the family Dermacoccaceae isolated from a cave.</title>
        <authorList>
            <person name="Schumann P."/>
            <person name="Kim I.S."/>
        </authorList>
    </citation>
    <scope>NUCLEOTIDE SEQUENCE [LARGE SCALE GENOMIC DNA]</scope>
    <source>
        <strain evidence="4 5">C5-26</strain>
    </source>
</reference>
<dbReference type="InterPro" id="IPR003615">
    <property type="entry name" value="HNH_nuc"/>
</dbReference>
<evidence type="ECO:0000313" key="4">
    <source>
        <dbReference type="EMBL" id="TWP33590.1"/>
    </source>
</evidence>
<dbReference type="Gene3D" id="1.10.30.50">
    <property type="match status" value="1"/>
</dbReference>
<dbReference type="RefSeq" id="WP_146320123.1">
    <property type="nucleotide sequence ID" value="NZ_VCQV01000039.1"/>
</dbReference>
<feature type="domain" description="HNH nuclease" evidence="3">
    <location>
        <begin position="411"/>
        <end position="461"/>
    </location>
</feature>
<dbReference type="InterPro" id="IPR003870">
    <property type="entry name" value="DUF222"/>
</dbReference>
<dbReference type="InterPro" id="IPR002711">
    <property type="entry name" value="HNH"/>
</dbReference>
<dbReference type="GO" id="GO:0008270">
    <property type="term" value="F:zinc ion binding"/>
    <property type="evidence" value="ECO:0007669"/>
    <property type="project" value="InterPro"/>
</dbReference>
<feature type="region of interest" description="Disordered" evidence="2">
    <location>
        <begin position="469"/>
        <end position="502"/>
    </location>
</feature>
<sequence length="502" mass="53362">MFEARDQSQHPTAWDDLRRRRALTGATPPAKASATCEAATASKPPAVATASNPMGALTLAEVDAFLTQAARTAADLDNATRIDQIAALEQVKSAAAAAQARLTVDLYTSQREADQGRGLPAGKTSRSVGTQIALARRDSPHKGNRHLGLAKALVAEMPHTLAALTAGIVSEWQATLLVRATACLTQQDRTGVDTLLAPRLGDLSDRRLDAAARAAADRLDPAAAVNRRAKAESDRRVTTRPAPDCMTQLSALLPVKDGVACHAALKAAADTARAAGDPRTRGQVMADTLVQRLTGHTPAVGADIEVRVVMSTDTFLGYGTQSARVPDYGTIPADLAYAWAHAGTPPRHPKNPRSTGDAPTDGAAADVTNIDPDSRSGRAERARVFLRRMFATPDQSRLVAMETGRREFTGLLAEFLNTRDQTCRTPYCDAPIRHHDHVTPHATGGPTTATNGQGLCEACNYLKQHPDWTARPGPHADQPHQVTWTTPTGHTYHSTAPPPLGD</sequence>
<evidence type="ECO:0000313" key="5">
    <source>
        <dbReference type="Proteomes" id="UP000320244"/>
    </source>
</evidence>
<feature type="compositionally biased region" description="Low complexity" evidence="2">
    <location>
        <begin position="30"/>
        <end position="43"/>
    </location>
</feature>
<feature type="compositionally biased region" description="Low complexity" evidence="2">
    <location>
        <begin position="355"/>
        <end position="366"/>
    </location>
</feature>
<dbReference type="GO" id="GO:0003676">
    <property type="term" value="F:nucleic acid binding"/>
    <property type="evidence" value="ECO:0007669"/>
    <property type="project" value="InterPro"/>
</dbReference>
<gene>
    <name evidence="4" type="ORF">FGL98_20865</name>
</gene>
<evidence type="ECO:0000256" key="2">
    <source>
        <dbReference type="SAM" id="MobiDB-lite"/>
    </source>
</evidence>
<dbReference type="Proteomes" id="UP000320244">
    <property type="component" value="Unassembled WGS sequence"/>
</dbReference>
<evidence type="ECO:0000259" key="3">
    <source>
        <dbReference type="SMART" id="SM00507"/>
    </source>
</evidence>
<reference evidence="4 5" key="1">
    <citation type="submission" date="2019-05" db="EMBL/GenBank/DDBJ databases">
        <authorList>
            <person name="Lee S.D."/>
        </authorList>
    </citation>
    <scope>NUCLEOTIDE SEQUENCE [LARGE SCALE GENOMIC DNA]</scope>
    <source>
        <strain evidence="4 5">C5-26</strain>
    </source>
</reference>
<dbReference type="EMBL" id="VCQV01000039">
    <property type="protein sequence ID" value="TWP33590.1"/>
    <property type="molecule type" value="Genomic_DNA"/>
</dbReference>
<dbReference type="CDD" id="cd00085">
    <property type="entry name" value="HNHc"/>
    <property type="match status" value="1"/>
</dbReference>
<dbReference type="Pfam" id="PF02720">
    <property type="entry name" value="DUF222"/>
    <property type="match status" value="1"/>
</dbReference>
<dbReference type="Pfam" id="PF01844">
    <property type="entry name" value="HNH"/>
    <property type="match status" value="1"/>
</dbReference>
<feature type="compositionally biased region" description="Polar residues" evidence="2">
    <location>
        <begin position="480"/>
        <end position="494"/>
    </location>
</feature>
<dbReference type="GO" id="GO:0004519">
    <property type="term" value="F:endonuclease activity"/>
    <property type="evidence" value="ECO:0007669"/>
    <property type="project" value="InterPro"/>
</dbReference>
<dbReference type="OrthoDB" id="5241234at2"/>
<organism evidence="4 5">
    <name type="scientific">Leekyejoonella antrihumi</name>
    <dbReference type="NCBI Taxonomy" id="1660198"/>
    <lineage>
        <taxon>Bacteria</taxon>
        <taxon>Bacillati</taxon>
        <taxon>Actinomycetota</taxon>
        <taxon>Actinomycetes</taxon>
        <taxon>Micrococcales</taxon>
        <taxon>Dermacoccaceae</taxon>
        <taxon>Leekyejoonella</taxon>
    </lineage>
</organism>
<name>A0A563DTK5_9MICO</name>
<protein>
    <submittedName>
        <fullName evidence="4">DUF222 domain-containing protein</fullName>
    </submittedName>
</protein>